<comment type="caution">
    <text evidence="11">The sequence shown here is derived from an EMBL/GenBank/DDBJ whole genome shotgun (WGS) entry which is preliminary data.</text>
</comment>
<accession>A0ABT6ZVN4</accession>
<dbReference type="InterPro" id="IPR033116">
    <property type="entry name" value="TRYPSIN_SER"/>
</dbReference>
<dbReference type="InterPro" id="IPR004236">
    <property type="entry name" value="Pept_S1_alpha_lytic"/>
</dbReference>
<evidence type="ECO:0000256" key="8">
    <source>
        <dbReference type="SAM" id="MobiDB-lite"/>
    </source>
</evidence>
<comment type="similarity">
    <text evidence="1">Belongs to the peptidase S1 family.</text>
</comment>
<dbReference type="InterPro" id="IPR043504">
    <property type="entry name" value="Peptidase_S1_PA_chymotrypsin"/>
</dbReference>
<keyword evidence="7" id="KW-1015">Disulfide bond</keyword>
<keyword evidence="2" id="KW-0645">Protease</keyword>
<keyword evidence="4" id="KW-0378">Hydrolase</keyword>
<dbReference type="Gene3D" id="3.30.300.50">
    <property type="match status" value="2"/>
</dbReference>
<dbReference type="InterPro" id="IPR009003">
    <property type="entry name" value="Peptidase_S1_PA"/>
</dbReference>
<dbReference type="PROSITE" id="PS00135">
    <property type="entry name" value="TRYPSIN_SER"/>
    <property type="match status" value="1"/>
</dbReference>
<gene>
    <name evidence="11" type="ORF">NMN56_011135</name>
</gene>
<feature type="region of interest" description="Disordered" evidence="8">
    <location>
        <begin position="1"/>
        <end position="24"/>
    </location>
</feature>
<evidence type="ECO:0000313" key="11">
    <source>
        <dbReference type="EMBL" id="MDJ1132493.1"/>
    </source>
</evidence>
<evidence type="ECO:0000256" key="3">
    <source>
        <dbReference type="ARBA" id="ARBA00022729"/>
    </source>
</evidence>
<evidence type="ECO:0000256" key="4">
    <source>
        <dbReference type="ARBA" id="ARBA00022801"/>
    </source>
</evidence>
<reference evidence="11 12" key="1">
    <citation type="submission" date="2023-05" db="EMBL/GenBank/DDBJ databases">
        <title>Streptantibioticus silvisoli sp. nov., acidotolerant actinomycetes 1 from pine litter.</title>
        <authorList>
            <person name="Swiecimska M."/>
            <person name="Golinska P."/>
            <person name="Sangal V."/>
            <person name="Wachnowicz B."/>
            <person name="Goodfellow M."/>
        </authorList>
    </citation>
    <scope>NUCLEOTIDE SEQUENCE [LARGE SCALE GENOMIC DNA]</scope>
    <source>
        <strain evidence="11 12">DSM 42109</strain>
    </source>
</reference>
<feature type="compositionally biased region" description="Low complexity" evidence="8">
    <location>
        <begin position="1"/>
        <end position="14"/>
    </location>
</feature>
<evidence type="ECO:0000256" key="7">
    <source>
        <dbReference type="ARBA" id="ARBA00023157"/>
    </source>
</evidence>
<feature type="domain" description="Peptidase S1" evidence="9">
    <location>
        <begin position="154"/>
        <end position="330"/>
    </location>
</feature>
<keyword evidence="12" id="KW-1185">Reference proteome</keyword>
<evidence type="ECO:0000256" key="2">
    <source>
        <dbReference type="ARBA" id="ARBA00022670"/>
    </source>
</evidence>
<dbReference type="PROSITE" id="PS00134">
    <property type="entry name" value="TRYPSIN_HIS"/>
    <property type="match status" value="1"/>
</dbReference>
<sequence length="339" mass="33994">MAAASGSAQAPAPATEQRDPGVRASTTDYALDSKIDRTLGSRSAGSYLDAETGKLVVTVTSESAAQQVRAAGAAAQRVRHSAADLRAAMTALDKRAATPGTSWGVDPRRNQVVVEADSTVSATALARLRTVAKGQDGAVRVTRVPGTFREEVLGGDAIYGGGVRCSAAFNVTQGSTRFFVTAGHCSESATNWSAVSGGPAIGKQEGFSFPGNDYSLVRYSDGSNPGGSVNLYNGSSRDITGAANAVVGQNIQKSGSTTKVTSGTVTATGVTVNYGSGNVVEGMVRTTACSAGGDSGGAHFSGGTALGIHSGSSGCTGTQGSAIHQPVPEALSAYGVSVY</sequence>
<dbReference type="PRINTS" id="PR00861">
    <property type="entry name" value="ALYTICPTASE"/>
</dbReference>
<organism evidence="11 12">
    <name type="scientific">Streptomyces iconiensis</name>
    <dbReference type="NCBI Taxonomy" id="1384038"/>
    <lineage>
        <taxon>Bacteria</taxon>
        <taxon>Bacillati</taxon>
        <taxon>Actinomycetota</taxon>
        <taxon>Actinomycetes</taxon>
        <taxon>Kitasatosporales</taxon>
        <taxon>Streptomycetaceae</taxon>
        <taxon>Streptomyces</taxon>
    </lineage>
</organism>
<evidence type="ECO:0000256" key="6">
    <source>
        <dbReference type="ARBA" id="ARBA00023145"/>
    </source>
</evidence>
<evidence type="ECO:0000259" key="10">
    <source>
        <dbReference type="Pfam" id="PF02983"/>
    </source>
</evidence>
<evidence type="ECO:0000259" key="9">
    <source>
        <dbReference type="Pfam" id="PF00089"/>
    </source>
</evidence>
<protein>
    <submittedName>
        <fullName evidence="11">S1 family peptidase</fullName>
    </submittedName>
</protein>
<dbReference type="InterPro" id="IPR001254">
    <property type="entry name" value="Trypsin_dom"/>
</dbReference>
<evidence type="ECO:0000256" key="1">
    <source>
        <dbReference type="ARBA" id="ARBA00007664"/>
    </source>
</evidence>
<dbReference type="CDD" id="cd21112">
    <property type="entry name" value="alphaLP-like"/>
    <property type="match status" value="1"/>
</dbReference>
<dbReference type="EMBL" id="JANCPR020000009">
    <property type="protein sequence ID" value="MDJ1132493.1"/>
    <property type="molecule type" value="Genomic_DNA"/>
</dbReference>
<dbReference type="Gene3D" id="2.40.10.10">
    <property type="entry name" value="Trypsin-like serine proteases"/>
    <property type="match status" value="2"/>
</dbReference>
<feature type="domain" description="Peptidase S1A alpha-lytic prodomain" evidence="10">
    <location>
        <begin position="80"/>
        <end position="134"/>
    </location>
</feature>
<dbReference type="InterPro" id="IPR018114">
    <property type="entry name" value="TRYPSIN_HIS"/>
</dbReference>
<name>A0ABT6ZVN4_9ACTN</name>
<keyword evidence="6" id="KW-0865">Zymogen</keyword>
<keyword evidence="5" id="KW-0720">Serine protease</keyword>
<dbReference type="PIRSF" id="PIRSF001134">
    <property type="entry name" value="Streptogrisin"/>
    <property type="match status" value="1"/>
</dbReference>
<dbReference type="Pfam" id="PF02983">
    <property type="entry name" value="Pro_Al_protease"/>
    <property type="match status" value="1"/>
</dbReference>
<dbReference type="InterPro" id="IPR001316">
    <property type="entry name" value="Pept_S1A_streptogrisin"/>
</dbReference>
<evidence type="ECO:0000313" key="12">
    <source>
        <dbReference type="Proteomes" id="UP001214441"/>
    </source>
</evidence>
<dbReference type="Proteomes" id="UP001214441">
    <property type="component" value="Unassembled WGS sequence"/>
</dbReference>
<keyword evidence="3" id="KW-0732">Signal</keyword>
<dbReference type="SUPFAM" id="SSF50494">
    <property type="entry name" value="Trypsin-like serine proteases"/>
    <property type="match status" value="1"/>
</dbReference>
<proteinExistence type="inferred from homology"/>
<dbReference type="InterPro" id="IPR035070">
    <property type="entry name" value="Streptogrisin_prodomain"/>
</dbReference>
<evidence type="ECO:0000256" key="5">
    <source>
        <dbReference type="ARBA" id="ARBA00022825"/>
    </source>
</evidence>
<dbReference type="Pfam" id="PF00089">
    <property type="entry name" value="Trypsin"/>
    <property type="match status" value="1"/>
</dbReference>